<dbReference type="EMBL" id="JWZX01002132">
    <property type="protein sequence ID" value="KOO30898.1"/>
    <property type="molecule type" value="Genomic_DNA"/>
</dbReference>
<sequence length="145" mass="16085">MQARLEDRDGRHAAVHCCEKPGWITSSVASAIEFELRFGGSPRLTIIYERSYEGFGSVVVQLLRREPDGGNAQVLNGQVLLDGLHRDTRNVTLTEVATLNVKMPAMARFPGGFNVRPYTSDLVARLTFRPRGTGSKFKLRYVGSC</sequence>
<name>A0A0M0JXN4_9EUKA</name>
<keyword evidence="2" id="KW-1185">Reference proteome</keyword>
<accession>A0A0M0JXN4</accession>
<protein>
    <submittedName>
        <fullName evidence="1">Uncharacterized protein</fullName>
    </submittedName>
</protein>
<dbReference type="Proteomes" id="UP000037460">
    <property type="component" value="Unassembled WGS sequence"/>
</dbReference>
<evidence type="ECO:0000313" key="1">
    <source>
        <dbReference type="EMBL" id="KOO30898.1"/>
    </source>
</evidence>
<reference evidence="2" key="1">
    <citation type="journal article" date="2015" name="PLoS Genet.">
        <title>Genome Sequence and Transcriptome Analyses of Chrysochromulina tobin: Metabolic Tools for Enhanced Algal Fitness in the Prominent Order Prymnesiales (Haptophyceae).</title>
        <authorList>
            <person name="Hovde B.T."/>
            <person name="Deodato C.R."/>
            <person name="Hunsperger H.M."/>
            <person name="Ryken S.A."/>
            <person name="Yost W."/>
            <person name="Jha R.K."/>
            <person name="Patterson J."/>
            <person name="Monnat R.J. Jr."/>
            <person name="Barlow S.B."/>
            <person name="Starkenburg S.R."/>
            <person name="Cattolico R.A."/>
        </authorList>
    </citation>
    <scope>NUCLEOTIDE SEQUENCE</scope>
    <source>
        <strain evidence="2">CCMP291</strain>
    </source>
</reference>
<dbReference type="AlphaFoldDB" id="A0A0M0JXN4"/>
<gene>
    <name evidence="1" type="ORF">Ctob_007153</name>
</gene>
<comment type="caution">
    <text evidence="1">The sequence shown here is derived from an EMBL/GenBank/DDBJ whole genome shotgun (WGS) entry which is preliminary data.</text>
</comment>
<evidence type="ECO:0000313" key="2">
    <source>
        <dbReference type="Proteomes" id="UP000037460"/>
    </source>
</evidence>
<proteinExistence type="predicted"/>
<organism evidence="1 2">
    <name type="scientific">Chrysochromulina tobinii</name>
    <dbReference type="NCBI Taxonomy" id="1460289"/>
    <lineage>
        <taxon>Eukaryota</taxon>
        <taxon>Haptista</taxon>
        <taxon>Haptophyta</taxon>
        <taxon>Prymnesiophyceae</taxon>
        <taxon>Prymnesiales</taxon>
        <taxon>Chrysochromulinaceae</taxon>
        <taxon>Chrysochromulina</taxon>
    </lineage>
</organism>